<dbReference type="AlphaFoldDB" id="A0A327JTE5"/>
<accession>A0A327JTE5</accession>
<comment type="caution">
    <text evidence="1">The sequence shown here is derived from an EMBL/GenBank/DDBJ whole genome shotgun (WGS) entry which is preliminary data.</text>
</comment>
<dbReference type="Pfam" id="PF06698">
    <property type="entry name" value="DUF1192"/>
    <property type="match status" value="1"/>
</dbReference>
<sequence>MFFDEEGPEKTPRAGHRVGEDISTLSVAELTERIGELEAEIGRLKDAILVREATRSAADSVFKS</sequence>
<keyword evidence="2" id="KW-1185">Reference proteome</keyword>
<reference evidence="1 2" key="1">
    <citation type="submission" date="2017-07" db="EMBL/GenBank/DDBJ databases">
        <title>Draft Genome Sequences of Select Purple Nonsulfur Bacteria.</title>
        <authorList>
            <person name="Lasarre B."/>
            <person name="Mckinlay J.B."/>
        </authorList>
    </citation>
    <scope>NUCLEOTIDE SEQUENCE [LARGE SCALE GENOMIC DNA]</scope>
    <source>
        <strain evidence="1 2">DSM 11290</strain>
    </source>
</reference>
<dbReference type="RefSeq" id="WP_111432866.1">
    <property type="nucleotide sequence ID" value="NZ_JACIGG010000007.1"/>
</dbReference>
<protein>
    <recommendedName>
        <fullName evidence="3">DUF1192 domain-containing protein</fullName>
    </recommendedName>
</protein>
<proteinExistence type="predicted"/>
<name>A0A327JTE5_9HYPH</name>
<evidence type="ECO:0008006" key="3">
    <source>
        <dbReference type="Google" id="ProtNLM"/>
    </source>
</evidence>
<dbReference type="Proteomes" id="UP000249299">
    <property type="component" value="Unassembled WGS sequence"/>
</dbReference>
<evidence type="ECO:0000313" key="1">
    <source>
        <dbReference type="EMBL" id="RAI29331.1"/>
    </source>
</evidence>
<gene>
    <name evidence="1" type="ORF">CH339_03330</name>
</gene>
<evidence type="ECO:0000313" key="2">
    <source>
        <dbReference type="Proteomes" id="UP000249299"/>
    </source>
</evidence>
<dbReference type="EMBL" id="NPEV01000004">
    <property type="protein sequence ID" value="RAI29331.1"/>
    <property type="molecule type" value="Genomic_DNA"/>
</dbReference>
<organism evidence="1 2">
    <name type="scientific">Rhodobium orientis</name>
    <dbReference type="NCBI Taxonomy" id="34017"/>
    <lineage>
        <taxon>Bacteria</taxon>
        <taxon>Pseudomonadati</taxon>
        <taxon>Pseudomonadota</taxon>
        <taxon>Alphaproteobacteria</taxon>
        <taxon>Hyphomicrobiales</taxon>
        <taxon>Rhodobiaceae</taxon>
        <taxon>Rhodobium</taxon>
    </lineage>
</organism>
<dbReference type="OrthoDB" id="7872350at2"/>
<dbReference type="InterPro" id="IPR009579">
    <property type="entry name" value="DUF1192"/>
</dbReference>